<dbReference type="Pfam" id="PF00106">
    <property type="entry name" value="adh_short"/>
    <property type="match status" value="1"/>
</dbReference>
<evidence type="ECO:0000313" key="5">
    <source>
        <dbReference type="Proteomes" id="UP000523795"/>
    </source>
</evidence>
<keyword evidence="5" id="KW-1185">Reference proteome</keyword>
<sequence>MTKRAVVTGASTGIGAATVRALRGSGWEVTAVARRAHRLAGLARETGAVPITADVTDPEDVARVVDEVLAGGGVGALVNIAGGAFGVDSMLEGKFADWEKMYNVNVLGTLRMIQGFLPALRENGEGSVLLLTSTAGLAAYEGGGGSVAAKFAEHSMANTLRLEEAEHNVRVIEVAPGLVQTEEFSLNRLGGDRQAADKVYEGVAKPLTAEDVADVVAYSLNLPHHVNLDQIIIRPVGQAAAHKLIRSATWPRPHRSRPRAPPCRGCLPSCAKLEPTALTRPSPASFRKNGAGQVEPDGYARHSSE</sequence>
<keyword evidence="2" id="KW-0560">Oxidoreductase</keyword>
<protein>
    <submittedName>
        <fullName evidence="4">SDR family oxidoreductase</fullName>
    </submittedName>
</protein>
<evidence type="ECO:0000256" key="3">
    <source>
        <dbReference type="SAM" id="MobiDB-lite"/>
    </source>
</evidence>
<dbReference type="PANTHER" id="PTHR42901:SF1">
    <property type="entry name" value="ALCOHOL DEHYDROGENASE"/>
    <property type="match status" value="1"/>
</dbReference>
<comment type="similarity">
    <text evidence="1">Belongs to the short-chain dehydrogenases/reductases (SDR) family.</text>
</comment>
<feature type="region of interest" description="Disordered" evidence="3">
    <location>
        <begin position="276"/>
        <end position="305"/>
    </location>
</feature>
<dbReference type="SUPFAM" id="SSF51735">
    <property type="entry name" value="NAD(P)-binding Rossmann-fold domains"/>
    <property type="match status" value="1"/>
</dbReference>
<reference evidence="4 5" key="1">
    <citation type="submission" date="2020-04" db="EMBL/GenBank/DDBJ databases">
        <authorList>
            <person name="Liu S."/>
        </authorList>
    </citation>
    <scope>NUCLEOTIDE SEQUENCE [LARGE SCALE GENOMIC DNA]</scope>
    <source>
        <strain evidence="4 5">CGMCC 1.15091</strain>
    </source>
</reference>
<dbReference type="InterPro" id="IPR002347">
    <property type="entry name" value="SDR_fam"/>
</dbReference>
<name>A0ABX1JQI0_9MICC</name>
<dbReference type="PANTHER" id="PTHR42901">
    <property type="entry name" value="ALCOHOL DEHYDROGENASE"/>
    <property type="match status" value="1"/>
</dbReference>
<evidence type="ECO:0000313" key="4">
    <source>
        <dbReference type="EMBL" id="NKX50501.1"/>
    </source>
</evidence>
<organism evidence="4 5">
    <name type="scientific">Arthrobacter deserti</name>
    <dbReference type="NCBI Taxonomy" id="1742687"/>
    <lineage>
        <taxon>Bacteria</taxon>
        <taxon>Bacillati</taxon>
        <taxon>Actinomycetota</taxon>
        <taxon>Actinomycetes</taxon>
        <taxon>Micrococcales</taxon>
        <taxon>Micrococcaceae</taxon>
        <taxon>Arthrobacter</taxon>
    </lineage>
</organism>
<comment type="caution">
    <text evidence="4">The sequence shown here is derived from an EMBL/GenBank/DDBJ whole genome shotgun (WGS) entry which is preliminary data.</text>
</comment>
<evidence type="ECO:0000256" key="2">
    <source>
        <dbReference type="ARBA" id="ARBA00023002"/>
    </source>
</evidence>
<dbReference type="Proteomes" id="UP000523795">
    <property type="component" value="Unassembled WGS sequence"/>
</dbReference>
<gene>
    <name evidence="4" type="ORF">HER39_07955</name>
</gene>
<dbReference type="EMBL" id="JAAZSR010000097">
    <property type="protein sequence ID" value="NKX50501.1"/>
    <property type="molecule type" value="Genomic_DNA"/>
</dbReference>
<proteinExistence type="inferred from homology"/>
<dbReference type="Gene3D" id="3.40.50.720">
    <property type="entry name" value="NAD(P)-binding Rossmann-like Domain"/>
    <property type="match status" value="1"/>
</dbReference>
<accession>A0ABX1JQI0</accession>
<dbReference type="PRINTS" id="PR00081">
    <property type="entry name" value="GDHRDH"/>
</dbReference>
<evidence type="ECO:0000256" key="1">
    <source>
        <dbReference type="ARBA" id="ARBA00006484"/>
    </source>
</evidence>
<dbReference type="InterPro" id="IPR036291">
    <property type="entry name" value="NAD(P)-bd_dom_sf"/>
</dbReference>